<proteinExistence type="predicted"/>
<sequence length="759" mass="88087">MDFDDKGNCKCHDDHFLVGEESVGEQSCIHKDQMPSITSGYSLIQFDRIISYNGDGMTSLELDSLFASHLFMTSASRCEFSRKQSRKDIDSCSSLMNLCIMHSFDEAAAPCKLLQSIQRNRSDPMKQLVYTQRNEEIPYQEGVGFKMKFEEEGMEFRLARYRITGEFVGLEKLSNQLLPCLDENSLLETGIQIKFGRPSKVVAKCFMSDLMEYETFFWELFLVDTSRSCGQDGFDCLIPVPIQINEERFVRRFIVVDTVSGRTSSQLEIMRVTSDITLHFVLKEGSPSMIYVPVLMIEYVEYKVQDNNDSNITTTFRVAFSMITTKFWNYSKISFAFLAILAIFLWAFFAYQYDARNRKQDSVSFEQNGSLPFSYAIVLIAIGMRTIALTLLSFLVISSSIYYAFYTIQSDVFLILPSSREEQQIFEYGLYSVFLMYTFSISYSIYRQCNVKVLFLDWDSIKESSSSCWRKIMIANEFKRLSLYRKTKLEITLLMISPFLFSHKRENVVELFASSFFYFALSHFLQYAWNFLITERFMREPFVQRYIDLSTLANISTIILTDQFNGYLLYTRSPNSLENLEDFSFRKNSLVLEGAPSGCQVFEVHLSQDFVNTFNQLYEGNNLQDLEEFLQSFLKQTLDSSSKGFQYHVRQTSRVEKVLRTVPFEARGKHSSNVFIPLDEDSFGIDNSFTKSLLLGIELELIIHDFITLVLACTIFRHSQLYALVFTYSVHCLRTAVTRYFSTRNLAKKSFFPEQFLSK</sequence>
<comment type="caution">
    <text evidence="2">The sequence shown here is derived from an EMBL/GenBank/DDBJ whole genome shotgun (WGS) entry which is preliminary data.</text>
</comment>
<keyword evidence="1" id="KW-1133">Transmembrane helix</keyword>
<accession>A0AAD3CYZ4</accession>
<feature type="transmembrane region" description="Helical" evidence="1">
    <location>
        <begin position="508"/>
        <end position="529"/>
    </location>
</feature>
<evidence type="ECO:0000256" key="1">
    <source>
        <dbReference type="SAM" id="Phobius"/>
    </source>
</evidence>
<dbReference type="Pfam" id="PF09773">
    <property type="entry name" value="Meckelin"/>
    <property type="match status" value="2"/>
</dbReference>
<dbReference type="PANTHER" id="PTHR21274">
    <property type="entry name" value="MECKELIN"/>
    <property type="match status" value="1"/>
</dbReference>
<dbReference type="EMBL" id="BLLK01000047">
    <property type="protein sequence ID" value="GFH54577.1"/>
    <property type="molecule type" value="Genomic_DNA"/>
</dbReference>
<keyword evidence="3" id="KW-1185">Reference proteome</keyword>
<feature type="transmembrane region" description="Helical" evidence="1">
    <location>
        <begin position="372"/>
        <end position="405"/>
    </location>
</feature>
<reference evidence="2 3" key="1">
    <citation type="journal article" date="2021" name="Sci. Rep.">
        <title>The genome of the diatom Chaetoceros tenuissimus carries an ancient integrated fragment of an extant virus.</title>
        <authorList>
            <person name="Hongo Y."/>
            <person name="Kimura K."/>
            <person name="Takaki Y."/>
            <person name="Yoshida Y."/>
            <person name="Baba S."/>
            <person name="Kobayashi G."/>
            <person name="Nagasaki K."/>
            <person name="Hano T."/>
            <person name="Tomaru Y."/>
        </authorList>
    </citation>
    <scope>NUCLEOTIDE SEQUENCE [LARGE SCALE GENOMIC DNA]</scope>
    <source>
        <strain evidence="2 3">NIES-3715</strain>
    </source>
</reference>
<keyword evidence="1" id="KW-0812">Transmembrane</keyword>
<organism evidence="2 3">
    <name type="scientific">Chaetoceros tenuissimus</name>
    <dbReference type="NCBI Taxonomy" id="426638"/>
    <lineage>
        <taxon>Eukaryota</taxon>
        <taxon>Sar</taxon>
        <taxon>Stramenopiles</taxon>
        <taxon>Ochrophyta</taxon>
        <taxon>Bacillariophyta</taxon>
        <taxon>Coscinodiscophyceae</taxon>
        <taxon>Chaetocerotophycidae</taxon>
        <taxon>Chaetocerotales</taxon>
        <taxon>Chaetocerotaceae</taxon>
        <taxon>Chaetoceros</taxon>
    </lineage>
</organism>
<feature type="transmembrane region" description="Helical" evidence="1">
    <location>
        <begin position="333"/>
        <end position="351"/>
    </location>
</feature>
<feature type="transmembrane region" description="Helical" evidence="1">
    <location>
        <begin position="425"/>
        <end position="446"/>
    </location>
</feature>
<name>A0AAD3CYZ4_9STRA</name>
<dbReference type="AlphaFoldDB" id="A0AAD3CYZ4"/>
<dbReference type="GO" id="GO:0036038">
    <property type="term" value="C:MKS complex"/>
    <property type="evidence" value="ECO:0007669"/>
    <property type="project" value="InterPro"/>
</dbReference>
<dbReference type="Proteomes" id="UP001054902">
    <property type="component" value="Unassembled WGS sequence"/>
</dbReference>
<dbReference type="GO" id="GO:0060271">
    <property type="term" value="P:cilium assembly"/>
    <property type="evidence" value="ECO:0007669"/>
    <property type="project" value="InterPro"/>
</dbReference>
<dbReference type="PANTHER" id="PTHR21274:SF0">
    <property type="entry name" value="MECKELIN"/>
    <property type="match status" value="1"/>
</dbReference>
<evidence type="ECO:0008006" key="4">
    <source>
        <dbReference type="Google" id="ProtNLM"/>
    </source>
</evidence>
<evidence type="ECO:0000313" key="3">
    <source>
        <dbReference type="Proteomes" id="UP001054902"/>
    </source>
</evidence>
<keyword evidence="1" id="KW-0472">Membrane</keyword>
<protein>
    <recommendedName>
        <fullName evidence="4">Meckelin</fullName>
    </recommendedName>
</protein>
<dbReference type="InterPro" id="IPR019170">
    <property type="entry name" value="Meckelin"/>
</dbReference>
<evidence type="ECO:0000313" key="2">
    <source>
        <dbReference type="EMBL" id="GFH54577.1"/>
    </source>
</evidence>
<gene>
    <name evidence="2" type="ORF">CTEN210_11053</name>
</gene>